<evidence type="ECO:0008006" key="4">
    <source>
        <dbReference type="Google" id="ProtNLM"/>
    </source>
</evidence>
<evidence type="ECO:0000256" key="1">
    <source>
        <dbReference type="SAM" id="MobiDB-lite"/>
    </source>
</evidence>
<dbReference type="Gene3D" id="1.25.40.10">
    <property type="entry name" value="Tetratricopeptide repeat domain"/>
    <property type="match status" value="1"/>
</dbReference>
<comment type="caution">
    <text evidence="2">The sequence shown here is derived from an EMBL/GenBank/DDBJ whole genome shotgun (WGS) entry which is preliminary data.</text>
</comment>
<dbReference type="EMBL" id="BNAQ01000005">
    <property type="protein sequence ID" value="GHH22636.1"/>
    <property type="molecule type" value="Genomic_DNA"/>
</dbReference>
<gene>
    <name evidence="2" type="ORF">GCM10008023_32860</name>
</gene>
<dbReference type="SUPFAM" id="SSF48452">
    <property type="entry name" value="TPR-like"/>
    <property type="match status" value="1"/>
</dbReference>
<keyword evidence="3" id="KW-1185">Reference proteome</keyword>
<accession>A0ABQ3LPJ6</accession>
<evidence type="ECO:0000313" key="3">
    <source>
        <dbReference type="Proteomes" id="UP000652430"/>
    </source>
</evidence>
<reference evidence="3" key="1">
    <citation type="journal article" date="2019" name="Int. J. Syst. Evol. Microbiol.">
        <title>The Global Catalogue of Microorganisms (GCM) 10K type strain sequencing project: providing services to taxonomists for standard genome sequencing and annotation.</title>
        <authorList>
            <consortium name="The Broad Institute Genomics Platform"/>
            <consortium name="The Broad Institute Genome Sequencing Center for Infectious Disease"/>
            <person name="Wu L."/>
            <person name="Ma J."/>
        </authorList>
    </citation>
    <scope>NUCLEOTIDE SEQUENCE [LARGE SCALE GENOMIC DNA]</scope>
    <source>
        <strain evidence="3">CGMCC 1.8957</strain>
    </source>
</reference>
<sequence length="519" mass="55997">MIIYRIVAAGIGLVALSAPLYAQLAEPAPLVAEQPALTVLNQLGAAPNDAARLILFDRALALLPQPTPLRGHVLCGRAAVLGQLHREDEARLGFDQCRQLLPDEPNVLLPIAFDESHRQRPVEAAQLIIRAAKLKASALDQIDADSMATVLRQLAYAGKGDLADTMIDALVGAGYPRDNPGVFSHYTQTAILYRLRTGDAATAMQLLPSVLSPHAGVAMLVDRRYAPIWPAIGEWAGNDLSVQRGALLAAARATFETSETPETRLAYAQALVDTGHRGEAITLIEQWLQTDAANTDMWVRSMAVLKQGRWLAEEGDRAEGIRRMRAAVDAPAQPESGIENIVPNLVMQLLLAQDFGGAIAMLDRHPPSADTLESPVAAGYFVALRACALQGLGKHEQAAAQLARLRSVYPTAKTAGDYAVACVAPIDEQAARWIATVRDPDTRNDALVALETARYRAKQALPALTLTEQMLRRIESRTDVRRSFTEFGRPLPDSYAPALDDFNVRPAATPRGPSPTPVA</sequence>
<organism evidence="2 3">
    <name type="scientific">Sphingomonas glacialis</name>
    <dbReference type="NCBI Taxonomy" id="658225"/>
    <lineage>
        <taxon>Bacteria</taxon>
        <taxon>Pseudomonadati</taxon>
        <taxon>Pseudomonadota</taxon>
        <taxon>Alphaproteobacteria</taxon>
        <taxon>Sphingomonadales</taxon>
        <taxon>Sphingomonadaceae</taxon>
        <taxon>Sphingomonas</taxon>
    </lineage>
</organism>
<evidence type="ECO:0000313" key="2">
    <source>
        <dbReference type="EMBL" id="GHH22636.1"/>
    </source>
</evidence>
<name>A0ABQ3LPJ6_9SPHN</name>
<protein>
    <recommendedName>
        <fullName evidence="4">Tetratricopeptide repeat protein</fullName>
    </recommendedName>
</protein>
<feature type="region of interest" description="Disordered" evidence="1">
    <location>
        <begin position="493"/>
        <end position="519"/>
    </location>
</feature>
<proteinExistence type="predicted"/>
<dbReference type="RefSeq" id="WP_229839455.1">
    <property type="nucleotide sequence ID" value="NZ_BNAQ01000005.1"/>
</dbReference>
<dbReference type="InterPro" id="IPR011990">
    <property type="entry name" value="TPR-like_helical_dom_sf"/>
</dbReference>
<dbReference type="Proteomes" id="UP000652430">
    <property type="component" value="Unassembled WGS sequence"/>
</dbReference>